<dbReference type="InterPro" id="IPR029062">
    <property type="entry name" value="Class_I_gatase-like"/>
</dbReference>
<evidence type="ECO:0000313" key="3">
    <source>
        <dbReference type="Proteomes" id="UP000239709"/>
    </source>
</evidence>
<dbReference type="SUPFAM" id="SSF52317">
    <property type="entry name" value="Class I glutamine amidotransferase-like"/>
    <property type="match status" value="1"/>
</dbReference>
<proteinExistence type="predicted"/>
<dbReference type="RefSeq" id="WP_106701099.1">
    <property type="nucleotide sequence ID" value="NZ_CP027666.1"/>
</dbReference>
<dbReference type="GO" id="GO:0006355">
    <property type="term" value="P:regulation of DNA-templated transcription"/>
    <property type="evidence" value="ECO:0007669"/>
    <property type="project" value="TreeGrafter"/>
</dbReference>
<dbReference type="PANTHER" id="PTHR43130:SF2">
    <property type="entry name" value="DJ-1_PFPI DOMAIN-CONTAINING PROTEIN"/>
    <property type="match status" value="1"/>
</dbReference>
<dbReference type="InterPro" id="IPR002818">
    <property type="entry name" value="DJ-1/PfpI"/>
</dbReference>
<name>A0A2S0MAS5_9BURK</name>
<dbReference type="EMBL" id="CP027666">
    <property type="protein sequence ID" value="AVO32920.1"/>
    <property type="molecule type" value="Genomic_DNA"/>
</dbReference>
<dbReference type="Gene3D" id="3.40.50.880">
    <property type="match status" value="1"/>
</dbReference>
<feature type="domain" description="DJ-1/PfpI" evidence="1">
    <location>
        <begin position="2"/>
        <end position="161"/>
    </location>
</feature>
<dbReference type="PANTHER" id="PTHR43130">
    <property type="entry name" value="ARAC-FAMILY TRANSCRIPTIONAL REGULATOR"/>
    <property type="match status" value="1"/>
</dbReference>
<dbReference type="KEGG" id="otk:C6570_00565"/>
<evidence type="ECO:0000259" key="1">
    <source>
        <dbReference type="Pfam" id="PF01965"/>
    </source>
</evidence>
<evidence type="ECO:0000313" key="2">
    <source>
        <dbReference type="EMBL" id="AVO32920.1"/>
    </source>
</evidence>
<reference evidence="2 3" key="1">
    <citation type="submission" date="2018-03" db="EMBL/GenBank/DDBJ databases">
        <title>Genome sequencing of Ottowia sp.</title>
        <authorList>
            <person name="Kim S.-J."/>
            <person name="Heo J."/>
            <person name="Kwon S.-W."/>
        </authorList>
    </citation>
    <scope>NUCLEOTIDE SEQUENCE [LARGE SCALE GENOMIC DNA]</scope>
    <source>
        <strain evidence="2 3">KADR8-3</strain>
    </source>
</reference>
<gene>
    <name evidence="2" type="ORF">C6570_00565</name>
</gene>
<dbReference type="InterPro" id="IPR052158">
    <property type="entry name" value="INH-QAR"/>
</dbReference>
<dbReference type="OrthoDB" id="3210279at2"/>
<sequence length="209" mass="21901">MHIAILTFDAFNDLDSLVAYAMLNRIALLGDADWQVRIASPTPRVTSMNGLTIDAHEDLSRVGDADAVLIGSGMKTREVAANPAIMGQLRLNPSRQLLAAQCSGTFLLGQLGVLQGVPACTDLTSKPWVVASGVDVVNQPFAAQGNVATAGGCMAAPYLVTWLIARLKGIDAAREVMHYFAPVGEKAADVERALAHVTPTLAPQAALAA</sequence>
<dbReference type="Pfam" id="PF01965">
    <property type="entry name" value="DJ-1_PfpI"/>
    <property type="match status" value="1"/>
</dbReference>
<accession>A0A2S0MAS5</accession>
<keyword evidence="3" id="KW-1185">Reference proteome</keyword>
<organism evidence="2 3">
    <name type="scientific">Ottowia oryzae</name>
    <dbReference type="NCBI Taxonomy" id="2109914"/>
    <lineage>
        <taxon>Bacteria</taxon>
        <taxon>Pseudomonadati</taxon>
        <taxon>Pseudomonadota</taxon>
        <taxon>Betaproteobacteria</taxon>
        <taxon>Burkholderiales</taxon>
        <taxon>Comamonadaceae</taxon>
        <taxon>Ottowia</taxon>
    </lineage>
</organism>
<protein>
    <submittedName>
        <fullName evidence="2">AraC family transcriptional regulator</fullName>
    </submittedName>
</protein>
<dbReference type="Proteomes" id="UP000239709">
    <property type="component" value="Chromosome"/>
</dbReference>
<dbReference type="AlphaFoldDB" id="A0A2S0MAS5"/>